<sequence>MISIISIFIEPGSCLISLIATIFVIGIFGLNGCSTKKKTKEQNVAMEAPHAENVPPQQQTGNKPYKVEHSVRLSIHVPYEESEMKMPTDVSVEPKNQKTTEQPKDAGPAPTQEGSKASAVAADSPHSKVTTETDKKE</sequence>
<organism evidence="1 2">
    <name type="scientific">Panagrolaimus sp. PS1159</name>
    <dbReference type="NCBI Taxonomy" id="55785"/>
    <lineage>
        <taxon>Eukaryota</taxon>
        <taxon>Metazoa</taxon>
        <taxon>Ecdysozoa</taxon>
        <taxon>Nematoda</taxon>
        <taxon>Chromadorea</taxon>
        <taxon>Rhabditida</taxon>
        <taxon>Tylenchina</taxon>
        <taxon>Panagrolaimomorpha</taxon>
        <taxon>Panagrolaimoidea</taxon>
        <taxon>Panagrolaimidae</taxon>
        <taxon>Panagrolaimus</taxon>
    </lineage>
</organism>
<dbReference type="Proteomes" id="UP000887580">
    <property type="component" value="Unplaced"/>
</dbReference>
<accession>A0AC35FY63</accession>
<protein>
    <submittedName>
        <fullName evidence="2">Uncharacterized protein</fullName>
    </submittedName>
</protein>
<evidence type="ECO:0000313" key="2">
    <source>
        <dbReference type="WBParaSite" id="PS1159_v2.g22173.t1"/>
    </source>
</evidence>
<dbReference type="WBParaSite" id="PS1159_v2.g22173.t1">
    <property type="protein sequence ID" value="PS1159_v2.g22173.t1"/>
    <property type="gene ID" value="PS1159_v2.g22173"/>
</dbReference>
<reference evidence="2" key="1">
    <citation type="submission" date="2022-11" db="UniProtKB">
        <authorList>
            <consortium name="WormBaseParasite"/>
        </authorList>
    </citation>
    <scope>IDENTIFICATION</scope>
</reference>
<name>A0AC35FY63_9BILA</name>
<evidence type="ECO:0000313" key="1">
    <source>
        <dbReference type="Proteomes" id="UP000887580"/>
    </source>
</evidence>
<proteinExistence type="predicted"/>